<dbReference type="OrthoDB" id="6330326at2759"/>
<dbReference type="GO" id="GO:0005576">
    <property type="term" value="C:extracellular region"/>
    <property type="evidence" value="ECO:0007669"/>
    <property type="project" value="UniProtKB-SubCell"/>
</dbReference>
<dbReference type="GO" id="GO:0005179">
    <property type="term" value="F:hormone activity"/>
    <property type="evidence" value="ECO:0007669"/>
    <property type="project" value="InterPro"/>
</dbReference>
<dbReference type="InterPro" id="IPR022353">
    <property type="entry name" value="Insulin_CS"/>
</dbReference>
<evidence type="ECO:0000256" key="4">
    <source>
        <dbReference type="ARBA" id="ARBA00022729"/>
    </source>
</evidence>
<name>A0A6J2X652_SITOR</name>
<evidence type="ECO:0000256" key="7">
    <source>
        <dbReference type="SAM" id="SignalP"/>
    </source>
</evidence>
<dbReference type="GeneID" id="115875219"/>
<dbReference type="PROSITE" id="PS00262">
    <property type="entry name" value="INSULIN"/>
    <property type="match status" value="1"/>
</dbReference>
<dbReference type="PANTHER" id="PTHR13647">
    <property type="entry name" value="INSULIN-LIKE PEPTIDE 2-RELATED"/>
    <property type="match status" value="1"/>
</dbReference>
<comment type="subcellular location">
    <subcellularLocation>
        <location evidence="6">Secreted</location>
    </subcellularLocation>
</comment>
<keyword evidence="6" id="KW-0964">Secreted</keyword>
<dbReference type="Proteomes" id="UP000504635">
    <property type="component" value="Unplaced"/>
</dbReference>
<dbReference type="Pfam" id="PF00049">
    <property type="entry name" value="Insulin"/>
    <property type="match status" value="1"/>
</dbReference>
<dbReference type="PRINTS" id="PR00276">
    <property type="entry name" value="INSULINFAMLY"/>
</dbReference>
<sequence length="124" mass="14407">MKVTLVLVVLFSCIYVSNTAPSESRRYCGDKLDAILELVCDKLYFQPSKKFDNNFLAKRIPLKFNKYEDYLNHFNPLSDDMESYGPNFNSLVSTINREVRKRGIVDECCSRSCTEEHLKLYCAQ</sequence>
<dbReference type="InterPro" id="IPR022352">
    <property type="entry name" value="Ins/IGF/rlx"/>
</dbReference>
<evidence type="ECO:0000313" key="10">
    <source>
        <dbReference type="RefSeq" id="XP_030746500.1"/>
    </source>
</evidence>
<dbReference type="SUPFAM" id="SSF56994">
    <property type="entry name" value="Insulin-like"/>
    <property type="match status" value="1"/>
</dbReference>
<keyword evidence="5" id="KW-1015">Disulfide bond</keyword>
<evidence type="ECO:0000259" key="8">
    <source>
        <dbReference type="SMART" id="SM00078"/>
    </source>
</evidence>
<organism evidence="9 10">
    <name type="scientific">Sitophilus oryzae</name>
    <name type="common">Rice weevil</name>
    <name type="synonym">Curculio oryzae</name>
    <dbReference type="NCBI Taxonomy" id="7048"/>
    <lineage>
        <taxon>Eukaryota</taxon>
        <taxon>Metazoa</taxon>
        <taxon>Ecdysozoa</taxon>
        <taxon>Arthropoda</taxon>
        <taxon>Hexapoda</taxon>
        <taxon>Insecta</taxon>
        <taxon>Pterygota</taxon>
        <taxon>Neoptera</taxon>
        <taxon>Endopterygota</taxon>
        <taxon>Coleoptera</taxon>
        <taxon>Polyphaga</taxon>
        <taxon>Cucujiformia</taxon>
        <taxon>Curculionidae</taxon>
        <taxon>Dryophthorinae</taxon>
        <taxon>Sitophilus</taxon>
    </lineage>
</organism>
<dbReference type="Gene3D" id="1.10.100.10">
    <property type="entry name" value="Insulin-like"/>
    <property type="match status" value="1"/>
</dbReference>
<feature type="domain" description="Insulin-like" evidence="8">
    <location>
        <begin position="25"/>
        <end position="122"/>
    </location>
</feature>
<evidence type="ECO:0000256" key="6">
    <source>
        <dbReference type="RuleBase" id="RU000406"/>
    </source>
</evidence>
<reference evidence="10" key="1">
    <citation type="submission" date="2025-08" db="UniProtKB">
        <authorList>
            <consortium name="RefSeq"/>
        </authorList>
    </citation>
    <scope>IDENTIFICATION</scope>
    <source>
        <tissue evidence="10">Gonads</tissue>
    </source>
</reference>
<dbReference type="SMART" id="SM00078">
    <property type="entry name" value="IlGF"/>
    <property type="match status" value="1"/>
</dbReference>
<dbReference type="PANTHER" id="PTHR13647:SF4">
    <property type="entry name" value="INSULIN-LIKE PEPTIDE 1-RELATED"/>
    <property type="match status" value="1"/>
</dbReference>
<evidence type="ECO:0000256" key="3">
    <source>
        <dbReference type="ARBA" id="ARBA00022685"/>
    </source>
</evidence>
<keyword evidence="3" id="KW-0165">Cleavage on pair of basic residues</keyword>
<feature type="signal peptide" evidence="7">
    <location>
        <begin position="1"/>
        <end position="19"/>
    </location>
</feature>
<accession>A0A6J2X652</accession>
<dbReference type="InterPro" id="IPR016179">
    <property type="entry name" value="Insulin-like"/>
</dbReference>
<evidence type="ECO:0000313" key="9">
    <source>
        <dbReference type="Proteomes" id="UP000504635"/>
    </source>
</evidence>
<evidence type="ECO:0000256" key="5">
    <source>
        <dbReference type="ARBA" id="ARBA00023157"/>
    </source>
</evidence>
<feature type="chain" id="PRO_5026752189" evidence="7">
    <location>
        <begin position="20"/>
        <end position="124"/>
    </location>
</feature>
<gene>
    <name evidence="10" type="primary">LOC115875219</name>
</gene>
<dbReference type="InterPro" id="IPR036438">
    <property type="entry name" value="Insulin-like_sf"/>
</dbReference>
<keyword evidence="4 7" id="KW-0732">Signal</keyword>
<protein>
    <submittedName>
        <fullName evidence="10">Probable insulin-like peptide 5 isoform X2</fullName>
    </submittedName>
</protein>
<evidence type="ECO:0000256" key="1">
    <source>
        <dbReference type="ARBA" id="ARBA00009034"/>
    </source>
</evidence>
<dbReference type="RefSeq" id="XP_030746500.1">
    <property type="nucleotide sequence ID" value="XM_030890640.1"/>
</dbReference>
<dbReference type="AlphaFoldDB" id="A0A6J2X652"/>
<keyword evidence="9" id="KW-1185">Reference proteome</keyword>
<comment type="similarity">
    <text evidence="1 6">Belongs to the insulin family.</text>
</comment>
<proteinExistence type="inferred from homology"/>
<evidence type="ECO:0000256" key="2">
    <source>
        <dbReference type="ARBA" id="ARBA00011207"/>
    </source>
</evidence>
<comment type="subunit">
    <text evidence="2">Heterodimer of a B chain and an A chain linked by two disulfide bonds.</text>
</comment>